<dbReference type="PANTHER" id="PTHR46072">
    <property type="entry name" value="AMIDASE-RELATED-RELATED"/>
    <property type="match status" value="1"/>
</dbReference>
<protein>
    <recommendedName>
        <fullName evidence="3">Amidase domain-containing protein</fullName>
    </recommendedName>
</protein>
<reference evidence="5" key="1">
    <citation type="submission" date="2017-05" db="EMBL/GenBank/DDBJ databases">
        <authorList>
            <person name="Song R."/>
            <person name="Chenine A.L."/>
            <person name="Ruprecht R.M."/>
        </authorList>
    </citation>
    <scope>NUCLEOTIDE SEQUENCE [LARGE SCALE GENOMIC DNA]</scope>
</reference>
<evidence type="ECO:0000313" key="5">
    <source>
        <dbReference type="Proteomes" id="UP000245764"/>
    </source>
</evidence>
<accession>A0A2H1H8Y3</accession>
<dbReference type="GO" id="GO:0016787">
    <property type="term" value="F:hydrolase activity"/>
    <property type="evidence" value="ECO:0007669"/>
    <property type="project" value="UniProtKB-KW"/>
</dbReference>
<gene>
    <name evidence="4" type="ORF">ZT1E4_G11590</name>
</gene>
<dbReference type="PANTHER" id="PTHR46072:SF2">
    <property type="entry name" value="AMIDASE (EUROFUNG)"/>
    <property type="match status" value="1"/>
</dbReference>
<dbReference type="InterPro" id="IPR023631">
    <property type="entry name" value="Amidase_dom"/>
</dbReference>
<evidence type="ECO:0000313" key="4">
    <source>
        <dbReference type="EMBL" id="SMR62277.1"/>
    </source>
</evidence>
<dbReference type="EMBL" id="LT854266">
    <property type="protein sequence ID" value="SMR62277.1"/>
    <property type="molecule type" value="Genomic_DNA"/>
</dbReference>
<name>A0A2H1H8Y3_ZYMTR</name>
<evidence type="ECO:0000256" key="1">
    <source>
        <dbReference type="ARBA" id="ARBA00009199"/>
    </source>
</evidence>
<evidence type="ECO:0000256" key="2">
    <source>
        <dbReference type="ARBA" id="ARBA00022801"/>
    </source>
</evidence>
<keyword evidence="2" id="KW-0378">Hydrolase</keyword>
<comment type="similarity">
    <text evidence="1">Belongs to the amidase family.</text>
</comment>
<sequence length="562" mass="62258">MSWKQTTAAKREQVLSLFPPEWRLASEETGGRNKRPKVIDLVSKHVSATEREITEISVLQLVQKLQHGDVTAREVLAAFAHRAALAHQLTHCLSEFNYQDARSRATQLDEYWRMHQRPLGPLHGLPVSLMDRFNVAGLDSACGYTSWLGQIKTENDEGVLIKQLRSLGAVVFCKTNVPMSSMMGETDNNIMGFTMNPYNRMLSAGGACGGEGALIALRGSPMGFGTDIAGSTRIPAAFNNLFSLKTSEQRLPQSGIAAILPGLPTASGSIGLLSYDLDGIKLMFRAILDSSPWTYDSENLEMPWRQDKYESIMARSCSPASTEANGRLVFGVMASDENVTPHPPIRLALQAVKQALVACGHEVVEWRPPPQNEAVETLFKILGSTGAEEIRRALDASGEPPVAQMRPWYDQQGGENISTSEFWQLCEARDQYRRAHARYWRHMDEQTNSGRRVDGVIQPVAPYVAGHQNDFQYYAYSAIANVLDISAATFPVSSGFSLGEMAAEKESDEPIRGEEDERVQNNYRPQDVQNMPVGLQVLGRRLQEEQVLAMAQAIVEAMQRET</sequence>
<evidence type="ECO:0000259" key="3">
    <source>
        <dbReference type="Pfam" id="PF01425"/>
    </source>
</evidence>
<dbReference type="Proteomes" id="UP000245764">
    <property type="component" value="Chromosome 14"/>
</dbReference>
<organism evidence="4 5">
    <name type="scientific">Zymoseptoria tritici ST99CH_1E4</name>
    <dbReference type="NCBI Taxonomy" id="1276532"/>
    <lineage>
        <taxon>Eukaryota</taxon>
        <taxon>Fungi</taxon>
        <taxon>Dikarya</taxon>
        <taxon>Ascomycota</taxon>
        <taxon>Pezizomycotina</taxon>
        <taxon>Dothideomycetes</taxon>
        <taxon>Dothideomycetidae</taxon>
        <taxon>Mycosphaerellales</taxon>
        <taxon>Mycosphaerellaceae</taxon>
        <taxon>Zymoseptoria</taxon>
    </lineage>
</organism>
<dbReference type="PIRSF" id="PIRSF001221">
    <property type="entry name" value="Amidase_fungi"/>
    <property type="match status" value="1"/>
</dbReference>
<dbReference type="Pfam" id="PF01425">
    <property type="entry name" value="Amidase"/>
    <property type="match status" value="1"/>
</dbReference>
<proteinExistence type="inferred from homology"/>
<dbReference type="SUPFAM" id="SSF75304">
    <property type="entry name" value="Amidase signature (AS) enzymes"/>
    <property type="match status" value="1"/>
</dbReference>
<dbReference type="AlphaFoldDB" id="A0A2H1H8Y3"/>
<dbReference type="InterPro" id="IPR036928">
    <property type="entry name" value="AS_sf"/>
</dbReference>
<dbReference type="Gene3D" id="3.90.1300.10">
    <property type="entry name" value="Amidase signature (AS) domain"/>
    <property type="match status" value="1"/>
</dbReference>
<feature type="domain" description="Amidase" evidence="3">
    <location>
        <begin position="74"/>
        <end position="548"/>
    </location>
</feature>